<keyword evidence="11" id="KW-0511">Multifunctional enzyme</keyword>
<feature type="binding site" evidence="14">
    <location>
        <position position="190"/>
    </location>
    <ligand>
        <name>substrate</name>
    </ligand>
</feature>
<evidence type="ECO:0000256" key="10">
    <source>
        <dbReference type="ARBA" id="ARBA00023002"/>
    </source>
</evidence>
<dbReference type="InterPro" id="IPR050765">
    <property type="entry name" value="Riboflavin_Biosynth_HTPR"/>
</dbReference>
<comment type="pathway">
    <text evidence="2 12">Cofactor biosynthesis; riboflavin biosynthesis; 5-amino-6-(D-ribitylamino)uracil from GTP: step 2/4.</text>
</comment>
<dbReference type="NCBIfam" id="TIGR00227">
    <property type="entry name" value="ribD_Cterm"/>
    <property type="match status" value="1"/>
</dbReference>
<feature type="binding site" evidence="15">
    <location>
        <position position="81"/>
    </location>
    <ligand>
        <name>Zn(2+)</name>
        <dbReference type="ChEBI" id="CHEBI:29105"/>
        <note>catalytic</note>
    </ligand>
</feature>
<evidence type="ECO:0000256" key="11">
    <source>
        <dbReference type="ARBA" id="ARBA00023268"/>
    </source>
</evidence>
<protein>
    <recommendedName>
        <fullName evidence="12">Riboflavin biosynthesis protein RibD</fullName>
    </recommendedName>
    <domain>
        <recommendedName>
            <fullName evidence="12">Diaminohydroxyphosphoribosylaminopyrimidine deaminase</fullName>
            <shortName evidence="12">DRAP deaminase</shortName>
            <ecNumber evidence="12">3.5.4.26</ecNumber>
        </recommendedName>
        <alternativeName>
            <fullName evidence="12">Riboflavin-specific deaminase</fullName>
        </alternativeName>
    </domain>
    <domain>
        <recommendedName>
            <fullName evidence="12">5-amino-6-(5-phosphoribosylamino)uracil reductase</fullName>
            <ecNumber evidence="12">1.1.1.193</ecNumber>
        </recommendedName>
        <alternativeName>
            <fullName evidence="12">HTP reductase</fullName>
        </alternativeName>
    </domain>
</protein>
<dbReference type="NCBIfam" id="TIGR00326">
    <property type="entry name" value="eubact_ribD"/>
    <property type="match status" value="1"/>
</dbReference>
<feature type="binding site" evidence="14">
    <location>
        <begin position="298"/>
        <end position="304"/>
    </location>
    <ligand>
        <name>NADP(+)</name>
        <dbReference type="ChEBI" id="CHEBI:58349"/>
    </ligand>
</feature>
<evidence type="ECO:0000313" key="17">
    <source>
        <dbReference type="EMBL" id="MBB5020174.1"/>
    </source>
</evidence>
<comment type="similarity">
    <text evidence="4 12">In the N-terminal section; belongs to the cytidine and deoxycytidylate deaminase family.</text>
</comment>
<evidence type="ECO:0000313" key="18">
    <source>
        <dbReference type="Proteomes" id="UP000575898"/>
    </source>
</evidence>
<keyword evidence="7 12" id="KW-0479">Metal-binding</keyword>
<dbReference type="CDD" id="cd01284">
    <property type="entry name" value="Riboflavin_deaminase-reductase"/>
    <property type="match status" value="1"/>
</dbReference>
<dbReference type="Gene3D" id="3.40.140.10">
    <property type="entry name" value="Cytidine Deaminase, domain 2"/>
    <property type="match status" value="1"/>
</dbReference>
<dbReference type="GO" id="GO:0008835">
    <property type="term" value="F:diaminohydroxyphosphoribosylaminopyrimidine deaminase activity"/>
    <property type="evidence" value="ECO:0007669"/>
    <property type="project" value="UniProtKB-EC"/>
</dbReference>
<evidence type="ECO:0000259" key="16">
    <source>
        <dbReference type="PROSITE" id="PS51747"/>
    </source>
</evidence>
<comment type="pathway">
    <text evidence="3 12">Cofactor biosynthesis; riboflavin biosynthesis; 5-amino-6-(D-ribitylamino)uracil from GTP: step 3/4.</text>
</comment>
<comment type="similarity">
    <text evidence="5 12">In the C-terminal section; belongs to the HTP reductase family.</text>
</comment>
<dbReference type="InterPro" id="IPR011549">
    <property type="entry name" value="RibD_C"/>
</dbReference>
<sequence length="365" mass="38848">MFTEADHQYMSQALQQAALGAWQTSPNPSVGCVLVKAGVVIGQGHTLAAGQDHAEIQALKDCHARGLSAQGATAYVTLEPCSHFGRTPPCADRLVEAGVVRVVAALGDPNPQVSGRGLARLRSAGVVTQVGLLADAARHHHRGFLSRMERGRPWLRVKLAASLDGKTALWNGASQWITGEAARQDVHRLRAGACAMLTGIGTVLADDPRLTARIDQVSRQPARVVVDSQLRTPPSAKLLDGGQAFIIHASTDVKRMADLQDAGASLQALPTSTGRVDLNALLTWMGQQGWNEVLVEAGPALSGALIQAGLVDELVLYLAPMLLGHQAHGLVDWPPLSSLTERVDLTWVDQRMIGADLRLIAQLRP</sequence>
<evidence type="ECO:0000256" key="13">
    <source>
        <dbReference type="PIRSR" id="PIRSR006769-1"/>
    </source>
</evidence>
<proteinExistence type="inferred from homology"/>
<comment type="cofactor">
    <cofactor evidence="12 15">
        <name>Zn(2+)</name>
        <dbReference type="ChEBI" id="CHEBI:29105"/>
    </cofactor>
    <text evidence="12 15">Binds 1 zinc ion.</text>
</comment>
<dbReference type="Pfam" id="PF00383">
    <property type="entry name" value="dCMP_cyt_deam_1"/>
    <property type="match status" value="1"/>
</dbReference>
<keyword evidence="9 12" id="KW-0521">NADP</keyword>
<feature type="binding site" evidence="14">
    <location>
        <position position="210"/>
    </location>
    <ligand>
        <name>substrate</name>
    </ligand>
</feature>
<dbReference type="InterPro" id="IPR024072">
    <property type="entry name" value="DHFR-like_dom_sf"/>
</dbReference>
<feature type="binding site" evidence="14">
    <location>
        <position position="176"/>
    </location>
    <ligand>
        <name>NADP(+)</name>
        <dbReference type="ChEBI" id="CHEBI:58349"/>
    </ligand>
</feature>
<dbReference type="GO" id="GO:0008270">
    <property type="term" value="F:zinc ion binding"/>
    <property type="evidence" value="ECO:0007669"/>
    <property type="project" value="InterPro"/>
</dbReference>
<accession>A0A840MLZ6</accession>
<dbReference type="UniPathway" id="UPA00275">
    <property type="reaction ID" value="UER00401"/>
</dbReference>
<evidence type="ECO:0000256" key="6">
    <source>
        <dbReference type="ARBA" id="ARBA00022619"/>
    </source>
</evidence>
<evidence type="ECO:0000256" key="15">
    <source>
        <dbReference type="PIRSR" id="PIRSR006769-3"/>
    </source>
</evidence>
<evidence type="ECO:0000256" key="2">
    <source>
        <dbReference type="ARBA" id="ARBA00004882"/>
    </source>
</evidence>
<feature type="binding site" evidence="14">
    <location>
        <position position="206"/>
    </location>
    <ligand>
        <name>substrate</name>
    </ligand>
</feature>
<dbReference type="EMBL" id="JACHHY010000026">
    <property type="protein sequence ID" value="MBB5020174.1"/>
    <property type="molecule type" value="Genomic_DNA"/>
</dbReference>
<feature type="binding site" evidence="14">
    <location>
        <position position="213"/>
    </location>
    <ligand>
        <name>substrate</name>
    </ligand>
</feature>
<dbReference type="PANTHER" id="PTHR38011:SF7">
    <property type="entry name" value="2,5-DIAMINO-6-RIBOSYLAMINO-4(3H)-PYRIMIDINONE 5'-PHOSPHATE REDUCTASE"/>
    <property type="match status" value="1"/>
</dbReference>
<dbReference type="GO" id="GO:0008703">
    <property type="term" value="F:5-amino-6-(5-phosphoribosylamino)uracil reductase activity"/>
    <property type="evidence" value="ECO:0007669"/>
    <property type="project" value="UniProtKB-EC"/>
</dbReference>
<gene>
    <name evidence="17" type="ORF">HNQ59_003488</name>
</gene>
<dbReference type="PROSITE" id="PS51747">
    <property type="entry name" value="CYT_DCMP_DEAMINASES_2"/>
    <property type="match status" value="1"/>
</dbReference>
<feature type="binding site" evidence="15">
    <location>
        <position position="90"/>
    </location>
    <ligand>
        <name>Zn(2+)</name>
        <dbReference type="ChEBI" id="CHEBI:29105"/>
        <note>catalytic</note>
    </ligand>
</feature>
<evidence type="ECO:0000256" key="9">
    <source>
        <dbReference type="ARBA" id="ARBA00022857"/>
    </source>
</evidence>
<dbReference type="InterPro" id="IPR016193">
    <property type="entry name" value="Cytidine_deaminase-like"/>
</dbReference>
<dbReference type="RefSeq" id="WP_184041581.1">
    <property type="nucleotide sequence ID" value="NZ_JACHHY010000026.1"/>
</dbReference>
<dbReference type="InterPro" id="IPR002125">
    <property type="entry name" value="CMP_dCMP_dom"/>
</dbReference>
<comment type="function">
    <text evidence="1 12">Converts 2,5-diamino-6-(ribosylamino)-4(3h)-pyrimidinone 5'-phosphate into 5-amino-6-(ribosylamino)-2,4(1h,3h)-pyrimidinedione 5'-phosphate.</text>
</comment>
<feature type="binding site" evidence="15">
    <location>
        <position position="53"/>
    </location>
    <ligand>
        <name>Zn(2+)</name>
        <dbReference type="ChEBI" id="CHEBI:29105"/>
        <note>catalytic</note>
    </ligand>
</feature>
<feature type="binding site" evidence="14">
    <location>
        <position position="202"/>
    </location>
    <ligand>
        <name>NADP(+)</name>
        <dbReference type="ChEBI" id="CHEBI:58349"/>
    </ligand>
</feature>
<dbReference type="GO" id="GO:0009231">
    <property type="term" value="P:riboflavin biosynthetic process"/>
    <property type="evidence" value="ECO:0007669"/>
    <property type="project" value="UniProtKB-UniPathway"/>
</dbReference>
<dbReference type="InterPro" id="IPR004794">
    <property type="entry name" value="Eubact_RibD"/>
</dbReference>
<dbReference type="Proteomes" id="UP000575898">
    <property type="component" value="Unassembled WGS sequence"/>
</dbReference>
<comment type="caution">
    <text evidence="17">The sequence shown here is derived from an EMBL/GenBank/DDBJ whole genome shotgun (WGS) entry which is preliminary data.</text>
</comment>
<evidence type="ECO:0000256" key="1">
    <source>
        <dbReference type="ARBA" id="ARBA00002151"/>
    </source>
</evidence>
<dbReference type="SUPFAM" id="SSF53597">
    <property type="entry name" value="Dihydrofolate reductase-like"/>
    <property type="match status" value="1"/>
</dbReference>
<dbReference type="EC" id="3.5.4.26" evidence="12"/>
<evidence type="ECO:0000256" key="14">
    <source>
        <dbReference type="PIRSR" id="PIRSR006769-2"/>
    </source>
</evidence>
<dbReference type="PANTHER" id="PTHR38011">
    <property type="entry name" value="DIHYDROFOLATE REDUCTASE FAMILY PROTEIN (AFU_ORTHOLOGUE AFUA_8G06820)"/>
    <property type="match status" value="1"/>
</dbReference>
<comment type="catalytic activity">
    <reaction evidence="12">
        <text>2,5-diamino-6-hydroxy-4-(5-phosphoribosylamino)-pyrimidine + H2O + H(+) = 5-amino-6-(5-phospho-D-ribosylamino)uracil + NH4(+)</text>
        <dbReference type="Rhea" id="RHEA:21868"/>
        <dbReference type="ChEBI" id="CHEBI:15377"/>
        <dbReference type="ChEBI" id="CHEBI:15378"/>
        <dbReference type="ChEBI" id="CHEBI:28938"/>
        <dbReference type="ChEBI" id="CHEBI:58453"/>
        <dbReference type="ChEBI" id="CHEBI:58614"/>
        <dbReference type="EC" id="3.5.4.26"/>
    </reaction>
</comment>
<keyword evidence="6 12" id="KW-0686">Riboflavin biosynthesis</keyword>
<dbReference type="Gene3D" id="3.40.430.10">
    <property type="entry name" value="Dihydrofolate Reductase, subunit A"/>
    <property type="match status" value="1"/>
</dbReference>
<keyword evidence="18" id="KW-1185">Reference proteome</keyword>
<keyword evidence="10 12" id="KW-0560">Oxidoreductase</keyword>
<feature type="binding site" evidence="14">
    <location>
        <position position="228"/>
    </location>
    <ligand>
        <name>NADP(+)</name>
        <dbReference type="ChEBI" id="CHEBI:58349"/>
    </ligand>
</feature>
<dbReference type="PROSITE" id="PS00903">
    <property type="entry name" value="CYT_DCMP_DEAMINASES_1"/>
    <property type="match status" value="1"/>
</dbReference>
<name>A0A840MLZ6_9PROT</name>
<dbReference type="GO" id="GO:0050661">
    <property type="term" value="F:NADP binding"/>
    <property type="evidence" value="ECO:0007669"/>
    <property type="project" value="InterPro"/>
</dbReference>
<evidence type="ECO:0000256" key="8">
    <source>
        <dbReference type="ARBA" id="ARBA00022833"/>
    </source>
</evidence>
<feature type="domain" description="CMP/dCMP-type deaminase" evidence="16">
    <location>
        <begin position="4"/>
        <end position="129"/>
    </location>
</feature>
<dbReference type="AlphaFoldDB" id="A0A840MLZ6"/>
<dbReference type="Pfam" id="PF01872">
    <property type="entry name" value="RibD_C"/>
    <property type="match status" value="1"/>
</dbReference>
<organism evidence="17 18">
    <name type="scientific">Chitinivorax tropicus</name>
    <dbReference type="NCBI Taxonomy" id="714531"/>
    <lineage>
        <taxon>Bacteria</taxon>
        <taxon>Pseudomonadati</taxon>
        <taxon>Pseudomonadota</taxon>
        <taxon>Betaproteobacteria</taxon>
        <taxon>Chitinivorax</taxon>
    </lineage>
</organism>
<keyword evidence="12 17" id="KW-0378">Hydrolase</keyword>
<feature type="binding site" evidence="14">
    <location>
        <position position="296"/>
    </location>
    <ligand>
        <name>substrate</name>
    </ligand>
</feature>
<dbReference type="SUPFAM" id="SSF53927">
    <property type="entry name" value="Cytidine deaminase-like"/>
    <property type="match status" value="1"/>
</dbReference>
<evidence type="ECO:0000256" key="3">
    <source>
        <dbReference type="ARBA" id="ARBA00004910"/>
    </source>
</evidence>
<evidence type="ECO:0000256" key="12">
    <source>
        <dbReference type="PIRNR" id="PIRNR006769"/>
    </source>
</evidence>
<dbReference type="InterPro" id="IPR016192">
    <property type="entry name" value="APOBEC/CMP_deaminase_Zn-bd"/>
</dbReference>
<feature type="binding site" evidence="14">
    <location>
        <position position="160"/>
    </location>
    <ligand>
        <name>NADP(+)</name>
        <dbReference type="ChEBI" id="CHEBI:58349"/>
    </ligand>
</feature>
<reference evidence="17 18" key="1">
    <citation type="submission" date="2020-08" db="EMBL/GenBank/DDBJ databases">
        <title>Genomic Encyclopedia of Type Strains, Phase IV (KMG-IV): sequencing the most valuable type-strain genomes for metagenomic binning, comparative biology and taxonomic classification.</title>
        <authorList>
            <person name="Goeker M."/>
        </authorList>
    </citation>
    <scope>NUCLEOTIDE SEQUENCE [LARGE SCALE GENOMIC DNA]</scope>
    <source>
        <strain evidence="17 18">DSM 27165</strain>
    </source>
</reference>
<dbReference type="EC" id="1.1.1.193" evidence="12"/>
<evidence type="ECO:0000256" key="7">
    <source>
        <dbReference type="ARBA" id="ARBA00022723"/>
    </source>
</evidence>
<feature type="binding site" evidence="14">
    <location>
        <position position="174"/>
    </location>
    <ligand>
        <name>substrate</name>
    </ligand>
</feature>
<dbReference type="InterPro" id="IPR002734">
    <property type="entry name" value="RibDG_C"/>
</dbReference>
<evidence type="ECO:0000256" key="5">
    <source>
        <dbReference type="ARBA" id="ARBA00007417"/>
    </source>
</evidence>
<evidence type="ECO:0000256" key="4">
    <source>
        <dbReference type="ARBA" id="ARBA00005259"/>
    </source>
</evidence>
<comment type="catalytic activity">
    <reaction evidence="12">
        <text>5-amino-6-(5-phospho-D-ribitylamino)uracil + NADP(+) = 5-amino-6-(5-phospho-D-ribosylamino)uracil + NADPH + H(+)</text>
        <dbReference type="Rhea" id="RHEA:17845"/>
        <dbReference type="ChEBI" id="CHEBI:15378"/>
        <dbReference type="ChEBI" id="CHEBI:57783"/>
        <dbReference type="ChEBI" id="CHEBI:58349"/>
        <dbReference type="ChEBI" id="CHEBI:58421"/>
        <dbReference type="ChEBI" id="CHEBI:58453"/>
        <dbReference type="EC" id="1.1.1.193"/>
    </reaction>
</comment>
<dbReference type="PIRSF" id="PIRSF006769">
    <property type="entry name" value="RibD"/>
    <property type="match status" value="1"/>
</dbReference>
<keyword evidence="8 12" id="KW-0862">Zinc</keyword>
<feature type="active site" description="Proton donor" evidence="13">
    <location>
        <position position="55"/>
    </location>
</feature>